<protein>
    <recommendedName>
        <fullName evidence="2">Acyltransferase 3 domain-containing protein</fullName>
    </recommendedName>
</protein>
<dbReference type="InterPro" id="IPR050879">
    <property type="entry name" value="Acyltransferase_3"/>
</dbReference>
<dbReference type="Proteomes" id="UP001055102">
    <property type="component" value="Unassembled WGS sequence"/>
</dbReference>
<sequence>MTLTTGPERRPVLTVLQAGRAAAALAIVVYHSAIATRDFAGAIPESVFRILECGTFGVDFFFVLSGFIILHAHGGDPPGAAAARAYAWKRVTRIYVPYLPVALALIGLYLALPGLSARTREWSLLTSLTLVPTGAPPALAAAWTLEHEMMFYVLFLAFFLARRAFPALIALWVASILVGIGLGLETSYAAPSPLSILAPINAEFVAGMLAALAVPRLAGRLALPCLLAGLGGIAAFFGFAVDPAGPARMAFGTAVALCVAGAVRLEIDGRLGVPAWAILLGNASYAIYLVHNPLASLGARIAARVEPLRSWPASLALCIGLGVAAGLVYHLAWERPALAWLRRRVGPRREALSQ</sequence>
<gene>
    <name evidence="3" type="ORF">AOPFMNJM_0711</name>
</gene>
<feature type="transmembrane region" description="Helical" evidence="1">
    <location>
        <begin position="165"/>
        <end position="184"/>
    </location>
</feature>
<dbReference type="Pfam" id="PF01757">
    <property type="entry name" value="Acyl_transf_3"/>
    <property type="match status" value="1"/>
</dbReference>
<comment type="caution">
    <text evidence="3">The sequence shown here is derived from an EMBL/GenBank/DDBJ whole genome shotgun (WGS) entry which is preliminary data.</text>
</comment>
<reference evidence="3" key="1">
    <citation type="journal article" date="2021" name="Front. Microbiol.">
        <title>Comprehensive Comparative Genomics and Phenotyping of Methylobacterium Species.</title>
        <authorList>
            <person name="Alessa O."/>
            <person name="Ogura Y."/>
            <person name="Fujitani Y."/>
            <person name="Takami H."/>
            <person name="Hayashi T."/>
            <person name="Sahin N."/>
            <person name="Tani A."/>
        </authorList>
    </citation>
    <scope>NUCLEOTIDE SEQUENCE</scope>
    <source>
        <strain evidence="3">LMG 23639</strain>
    </source>
</reference>
<dbReference type="EMBL" id="BPQR01000011">
    <property type="protein sequence ID" value="GJE05411.1"/>
    <property type="molecule type" value="Genomic_DNA"/>
</dbReference>
<dbReference type="InterPro" id="IPR002656">
    <property type="entry name" value="Acyl_transf_3_dom"/>
</dbReference>
<dbReference type="PANTHER" id="PTHR23028">
    <property type="entry name" value="ACETYLTRANSFERASE"/>
    <property type="match status" value="1"/>
</dbReference>
<keyword evidence="1" id="KW-1133">Transmembrane helix</keyword>
<keyword evidence="1" id="KW-0472">Membrane</keyword>
<accession>A0ABQ4SQB3</accession>
<evidence type="ECO:0000313" key="4">
    <source>
        <dbReference type="Proteomes" id="UP001055102"/>
    </source>
</evidence>
<feature type="transmembrane region" description="Helical" evidence="1">
    <location>
        <begin position="272"/>
        <end position="291"/>
    </location>
</feature>
<feature type="domain" description="Acyltransferase 3" evidence="2">
    <location>
        <begin position="17"/>
        <end position="323"/>
    </location>
</feature>
<name>A0ABQ4SQB3_9HYPH</name>
<feature type="transmembrane region" description="Helical" evidence="1">
    <location>
        <begin position="311"/>
        <end position="333"/>
    </location>
</feature>
<feature type="transmembrane region" description="Helical" evidence="1">
    <location>
        <begin position="12"/>
        <end position="34"/>
    </location>
</feature>
<feature type="transmembrane region" description="Helical" evidence="1">
    <location>
        <begin position="54"/>
        <end position="73"/>
    </location>
</feature>
<feature type="transmembrane region" description="Helical" evidence="1">
    <location>
        <begin position="196"/>
        <end position="214"/>
    </location>
</feature>
<evidence type="ECO:0000259" key="2">
    <source>
        <dbReference type="Pfam" id="PF01757"/>
    </source>
</evidence>
<evidence type="ECO:0000313" key="3">
    <source>
        <dbReference type="EMBL" id="GJE05411.1"/>
    </source>
</evidence>
<feature type="transmembrane region" description="Helical" evidence="1">
    <location>
        <begin position="247"/>
        <end position="265"/>
    </location>
</feature>
<keyword evidence="4" id="KW-1185">Reference proteome</keyword>
<keyword evidence="1" id="KW-0812">Transmembrane</keyword>
<organism evidence="3 4">
    <name type="scientific">Methylobacterium jeotgali</name>
    <dbReference type="NCBI Taxonomy" id="381630"/>
    <lineage>
        <taxon>Bacteria</taxon>
        <taxon>Pseudomonadati</taxon>
        <taxon>Pseudomonadota</taxon>
        <taxon>Alphaproteobacteria</taxon>
        <taxon>Hyphomicrobiales</taxon>
        <taxon>Methylobacteriaceae</taxon>
        <taxon>Methylobacterium</taxon>
    </lineage>
</organism>
<feature type="transmembrane region" description="Helical" evidence="1">
    <location>
        <begin position="221"/>
        <end position="241"/>
    </location>
</feature>
<reference evidence="3" key="2">
    <citation type="submission" date="2021-08" db="EMBL/GenBank/DDBJ databases">
        <authorList>
            <person name="Tani A."/>
            <person name="Ola A."/>
            <person name="Ogura Y."/>
            <person name="Katsura K."/>
            <person name="Hayashi T."/>
        </authorList>
    </citation>
    <scope>NUCLEOTIDE SEQUENCE</scope>
    <source>
        <strain evidence="3">LMG 23639</strain>
    </source>
</reference>
<evidence type="ECO:0000256" key="1">
    <source>
        <dbReference type="SAM" id="Phobius"/>
    </source>
</evidence>
<proteinExistence type="predicted"/>
<feature type="transmembrane region" description="Helical" evidence="1">
    <location>
        <begin position="94"/>
        <end position="112"/>
    </location>
</feature>
<dbReference type="PANTHER" id="PTHR23028:SF131">
    <property type="entry name" value="BLR2367 PROTEIN"/>
    <property type="match status" value="1"/>
</dbReference>
<dbReference type="RefSeq" id="WP_238274097.1">
    <property type="nucleotide sequence ID" value="NZ_BPQR01000011.1"/>
</dbReference>